<reference evidence="3 4" key="1">
    <citation type="submission" date="2019-05" db="EMBL/GenBank/DDBJ databases">
        <authorList>
            <person name="Pankratov T."/>
            <person name="Grouzdev D."/>
        </authorList>
    </citation>
    <scope>NUCLEOTIDE SEQUENCE [LARGE SCALE GENOMIC DNA]</scope>
    <source>
        <strain evidence="3 4">KEBCLARHB70R</strain>
    </source>
</reference>
<dbReference type="Pfam" id="PF07811">
    <property type="entry name" value="TadE"/>
    <property type="match status" value="1"/>
</dbReference>
<keyword evidence="1" id="KW-0812">Transmembrane</keyword>
<dbReference type="AlphaFoldDB" id="A0A5R9IZJ9"/>
<comment type="caution">
    <text evidence="3">The sequence shown here is derived from an EMBL/GenBank/DDBJ whole genome shotgun (WGS) entry which is preliminary data.</text>
</comment>
<dbReference type="InterPro" id="IPR012495">
    <property type="entry name" value="TadE-like_dom"/>
</dbReference>
<sequence>MRRSLRRLLGCRRAATALEFAIAGPVMLTLIFAILEDGMMLFAQSVLDNATRDASRQVMIGNITTAPAFQAQLCSEITSFFDCAQLQFNVQASSVGFPANVVATSLTATVGAATFNSGTGGQFVTVEVVYNRPYMTPWIQRIAGTGWQLMSTQAFQNEPFASSS</sequence>
<evidence type="ECO:0000313" key="4">
    <source>
        <dbReference type="Proteomes" id="UP000305654"/>
    </source>
</evidence>
<dbReference type="EMBL" id="VCDI01000010">
    <property type="protein sequence ID" value="TLU70875.1"/>
    <property type="molecule type" value="Genomic_DNA"/>
</dbReference>
<name>A0A5R9IZJ9_9PROT</name>
<gene>
    <name evidence="3" type="ORF">FE263_20025</name>
</gene>
<keyword evidence="1" id="KW-0472">Membrane</keyword>
<keyword evidence="1" id="KW-1133">Transmembrane helix</keyword>
<dbReference type="OrthoDB" id="7990385at2"/>
<evidence type="ECO:0000256" key="1">
    <source>
        <dbReference type="SAM" id="Phobius"/>
    </source>
</evidence>
<proteinExistence type="predicted"/>
<accession>A0A5R9IZJ9</accession>
<organism evidence="3 4">
    <name type="scientific">Lichenicoccus roseus</name>
    <dbReference type="NCBI Taxonomy" id="2683649"/>
    <lineage>
        <taxon>Bacteria</taxon>
        <taxon>Pseudomonadati</taxon>
        <taxon>Pseudomonadota</taxon>
        <taxon>Alphaproteobacteria</taxon>
        <taxon>Acetobacterales</taxon>
        <taxon>Acetobacteraceae</taxon>
        <taxon>Lichenicoccus</taxon>
    </lineage>
</organism>
<dbReference type="RefSeq" id="WP_138327816.1">
    <property type="nucleotide sequence ID" value="NZ_VCDI01000010.1"/>
</dbReference>
<evidence type="ECO:0000259" key="2">
    <source>
        <dbReference type="Pfam" id="PF07811"/>
    </source>
</evidence>
<dbReference type="Proteomes" id="UP000305654">
    <property type="component" value="Unassembled WGS sequence"/>
</dbReference>
<evidence type="ECO:0000313" key="3">
    <source>
        <dbReference type="EMBL" id="TLU70875.1"/>
    </source>
</evidence>
<protein>
    <submittedName>
        <fullName evidence="3">Pilus assembly protein</fullName>
    </submittedName>
</protein>
<keyword evidence="4" id="KW-1185">Reference proteome</keyword>
<feature type="domain" description="TadE-like" evidence="2">
    <location>
        <begin position="15"/>
        <end position="56"/>
    </location>
</feature>
<feature type="transmembrane region" description="Helical" evidence="1">
    <location>
        <begin position="20"/>
        <end position="43"/>
    </location>
</feature>